<dbReference type="GO" id="GO:0016491">
    <property type="term" value="F:oxidoreductase activity"/>
    <property type="evidence" value="ECO:0007669"/>
    <property type="project" value="InterPro"/>
</dbReference>
<dbReference type="PANTHER" id="PTHR13887">
    <property type="entry name" value="GLUTATHIONE S-TRANSFERASE KAPPA"/>
    <property type="match status" value="1"/>
</dbReference>
<protein>
    <recommendedName>
        <fullName evidence="1">DSBA-like thioredoxin domain-containing protein</fullName>
    </recommendedName>
</protein>
<dbReference type="InterPro" id="IPR036249">
    <property type="entry name" value="Thioredoxin-like_sf"/>
</dbReference>
<dbReference type="PANTHER" id="PTHR13887:SF41">
    <property type="entry name" value="THIOREDOXIN SUPERFAMILY PROTEIN"/>
    <property type="match status" value="1"/>
</dbReference>
<dbReference type="InterPro" id="IPR001853">
    <property type="entry name" value="DSBA-like_thioredoxin_dom"/>
</dbReference>
<sequence>MTFGSLAFVSGILGARGSGSRRLMTTMAAKKIRVDVTSDNICPWCYVGKRSLEKAVASMGDEVDVTIRWHPFYLNPGWPKEGEVYSAKEHLAEKYGPGTFGRMTERLDSVAKDYELGINWGYDEEKSIVFNTAQSHMLVAAASEDGYAVQNRLISLLFKSYFEENMNLDSQETLEAIAKEAKVSEGSIKAWKNGNFEDAVKRRTMQNYARGIHGVPHFDIWAENSSSPIELSGGQPPEAFQSVFKSLVSS</sequence>
<dbReference type="Gene3D" id="3.40.30.10">
    <property type="entry name" value="Glutaredoxin"/>
    <property type="match status" value="1"/>
</dbReference>
<proteinExistence type="predicted"/>
<feature type="domain" description="DSBA-like thioredoxin" evidence="1">
    <location>
        <begin position="34"/>
        <end position="243"/>
    </location>
</feature>
<name>A0A7S2ZQQ1_9RHOD</name>
<gene>
    <name evidence="2" type="ORF">RMAR00112_LOCUS14530</name>
</gene>
<dbReference type="AlphaFoldDB" id="A0A7S2ZQQ1"/>
<dbReference type="CDD" id="cd03024">
    <property type="entry name" value="DsbA_FrnE"/>
    <property type="match status" value="1"/>
</dbReference>
<organism evidence="2">
    <name type="scientific">Rhodosorus marinus</name>
    <dbReference type="NCBI Taxonomy" id="101924"/>
    <lineage>
        <taxon>Eukaryota</taxon>
        <taxon>Rhodophyta</taxon>
        <taxon>Stylonematophyceae</taxon>
        <taxon>Stylonematales</taxon>
        <taxon>Stylonemataceae</taxon>
        <taxon>Rhodosorus</taxon>
    </lineage>
</organism>
<evidence type="ECO:0000259" key="1">
    <source>
        <dbReference type="Pfam" id="PF01323"/>
    </source>
</evidence>
<reference evidence="2" key="1">
    <citation type="submission" date="2021-01" db="EMBL/GenBank/DDBJ databases">
        <authorList>
            <person name="Corre E."/>
            <person name="Pelletier E."/>
            <person name="Niang G."/>
            <person name="Scheremetjew M."/>
            <person name="Finn R."/>
            <person name="Kale V."/>
            <person name="Holt S."/>
            <person name="Cochrane G."/>
            <person name="Meng A."/>
            <person name="Brown T."/>
            <person name="Cohen L."/>
        </authorList>
    </citation>
    <scope>NUCLEOTIDE SEQUENCE</scope>
    <source>
        <strain evidence="2">CCMP 769</strain>
    </source>
</reference>
<dbReference type="EMBL" id="HBHW01018892">
    <property type="protein sequence ID" value="CAE0046551.1"/>
    <property type="molecule type" value="Transcribed_RNA"/>
</dbReference>
<dbReference type="SUPFAM" id="SSF52833">
    <property type="entry name" value="Thioredoxin-like"/>
    <property type="match status" value="1"/>
</dbReference>
<evidence type="ECO:0000313" key="2">
    <source>
        <dbReference type="EMBL" id="CAE0046551.1"/>
    </source>
</evidence>
<accession>A0A7S2ZQQ1</accession>
<dbReference type="Pfam" id="PF01323">
    <property type="entry name" value="DSBA"/>
    <property type="match status" value="1"/>
</dbReference>